<dbReference type="Proteomes" id="UP000009234">
    <property type="component" value="Chromosome"/>
</dbReference>
<feature type="region of interest" description="Disordered" evidence="1">
    <location>
        <begin position="59"/>
        <end position="125"/>
    </location>
</feature>
<feature type="compositionally biased region" description="Acidic residues" evidence="1">
    <location>
        <begin position="102"/>
        <end position="125"/>
    </location>
</feature>
<dbReference type="HOGENOM" id="CLU_1989060_0_0_9"/>
<protein>
    <submittedName>
        <fullName evidence="2">Uncharacterized protein</fullName>
    </submittedName>
</protein>
<dbReference type="EMBL" id="CP002780">
    <property type="protein sequence ID" value="AEG59355.1"/>
    <property type="molecule type" value="Genomic_DNA"/>
</dbReference>
<evidence type="ECO:0000256" key="1">
    <source>
        <dbReference type="SAM" id="MobiDB-lite"/>
    </source>
</evidence>
<proteinExistence type="predicted"/>
<gene>
    <name evidence="2" type="ordered locus">Desru_1080</name>
</gene>
<reference evidence="3" key="1">
    <citation type="submission" date="2011-05" db="EMBL/GenBank/DDBJ databases">
        <title>Complete sequence of Desulfotomaculum ruminis DSM 2154.</title>
        <authorList>
            <person name="Lucas S."/>
            <person name="Copeland A."/>
            <person name="Lapidus A."/>
            <person name="Cheng J.-F."/>
            <person name="Goodwin L."/>
            <person name="Pitluck S."/>
            <person name="Lu M."/>
            <person name="Detter J.C."/>
            <person name="Han C."/>
            <person name="Tapia R."/>
            <person name="Land M."/>
            <person name="Hauser L."/>
            <person name="Kyrpides N."/>
            <person name="Ivanova N."/>
            <person name="Mikhailova N."/>
            <person name="Pagani I."/>
            <person name="Stams A.J.M."/>
            <person name="Plugge C.M."/>
            <person name="Muyzer G."/>
            <person name="Kuever J."/>
            <person name="Parshina S.N."/>
            <person name="Ivanova A.E."/>
            <person name="Nazina T.N."/>
            <person name="Brambilla E."/>
            <person name="Spring S."/>
            <person name="Klenk H.-P."/>
            <person name="Woyke T."/>
        </authorList>
    </citation>
    <scope>NUCLEOTIDE SEQUENCE [LARGE SCALE GENOMIC DNA]</scope>
    <source>
        <strain evidence="3">ATCC 23193 / DSM 2154 / NCIB 8452 / DL</strain>
    </source>
</reference>
<evidence type="ECO:0000313" key="2">
    <source>
        <dbReference type="EMBL" id="AEG59355.1"/>
    </source>
</evidence>
<dbReference type="RefSeq" id="WP_013841126.1">
    <property type="nucleotide sequence ID" value="NC_015589.1"/>
</dbReference>
<accession>F6DM13</accession>
<sequence length="125" mass="14122">MDCNNVINFMNQQLKALKEIEDLVSHDENQASTHSIETEDLEALKTYVETMKRAAATASELAKHYKKGAQKDTPDSGTDEKPKKKRASAKKQEEPAQKPVEEQPEQPEQPEETAAAEEDEFDFLM</sequence>
<feature type="compositionally biased region" description="Basic and acidic residues" evidence="1">
    <location>
        <begin position="69"/>
        <end position="82"/>
    </location>
</feature>
<evidence type="ECO:0000313" key="3">
    <source>
        <dbReference type="Proteomes" id="UP000009234"/>
    </source>
</evidence>
<organism evidence="2 3">
    <name type="scientific">Desulforamulus ruminis (strain ATCC 23193 / DSM 2154 / NCIMB 8452 / DL)</name>
    <name type="common">Desulfotomaculum ruminis</name>
    <dbReference type="NCBI Taxonomy" id="696281"/>
    <lineage>
        <taxon>Bacteria</taxon>
        <taxon>Bacillati</taxon>
        <taxon>Bacillota</taxon>
        <taxon>Clostridia</taxon>
        <taxon>Eubacteriales</taxon>
        <taxon>Peptococcaceae</taxon>
        <taxon>Desulforamulus</taxon>
    </lineage>
</organism>
<keyword evidence="3" id="KW-1185">Reference proteome</keyword>
<dbReference type="STRING" id="696281.Desru_1080"/>
<reference evidence="2 3" key="2">
    <citation type="journal article" date="2012" name="Stand. Genomic Sci.">
        <title>Complete genome sequence of the sulfate-reducing firmicute Desulfotomaculum ruminis type strain (DL(T)).</title>
        <authorList>
            <person name="Spring S."/>
            <person name="Visser M."/>
            <person name="Lu M."/>
            <person name="Copeland A."/>
            <person name="Lapidus A."/>
            <person name="Lucas S."/>
            <person name="Cheng J.F."/>
            <person name="Han C."/>
            <person name="Tapia R."/>
            <person name="Goodwin L.A."/>
            <person name="Pitluck S."/>
            <person name="Ivanova N."/>
            <person name="Land M."/>
            <person name="Hauser L."/>
            <person name="Larimer F."/>
            <person name="Rohde M."/>
            <person name="Goker M."/>
            <person name="Detter J.C."/>
            <person name="Kyrpides N.C."/>
            <person name="Woyke T."/>
            <person name="Schaap P.J."/>
            <person name="Plugge C.M."/>
            <person name="Muyzer G."/>
            <person name="Kuever J."/>
            <person name="Pereira I.A."/>
            <person name="Parshina S.N."/>
            <person name="Bernier-Latmani R."/>
            <person name="Stams A.J."/>
            <person name="Klenk H.P."/>
        </authorList>
    </citation>
    <scope>NUCLEOTIDE SEQUENCE [LARGE SCALE GENOMIC DNA]</scope>
    <source>
        <strain evidence="3">ATCC 23193 / DSM 2154 / NCIB 8452 / DL</strain>
    </source>
</reference>
<dbReference type="AlphaFoldDB" id="F6DM13"/>
<feature type="compositionally biased region" description="Basic and acidic residues" evidence="1">
    <location>
        <begin position="90"/>
        <end position="101"/>
    </location>
</feature>
<name>F6DM13_DESRL</name>
<dbReference type="KEGG" id="dru:Desru_1080"/>